<dbReference type="PROSITE" id="PS50110">
    <property type="entry name" value="RESPONSE_REGULATORY"/>
    <property type="match status" value="2"/>
</dbReference>
<dbReference type="Pfam" id="PF02518">
    <property type="entry name" value="HATPase_c"/>
    <property type="match status" value="1"/>
</dbReference>
<keyword evidence="18" id="KW-1185">Reference proteome</keyword>
<dbReference type="RefSeq" id="WP_368381104.1">
    <property type="nucleotide sequence ID" value="NZ_JBFRYA010000005.1"/>
</dbReference>
<reference evidence="17 18" key="1">
    <citation type="journal article" date="2011" name="Int. J. Syst. Evol. Microbiol.">
        <title>Zhongshania antarctica gen. nov., sp. nov. and Zhongshania guokunii sp. nov., gammaproteobacteria respectively isolated from coastal attached (fast) ice and surface seawater of the Antarctic.</title>
        <authorList>
            <person name="Li H.J."/>
            <person name="Zhang X.Y."/>
            <person name="Chen C.X."/>
            <person name="Zhang Y.J."/>
            <person name="Gao Z.M."/>
            <person name="Yu Y."/>
            <person name="Chen X.L."/>
            <person name="Chen B."/>
            <person name="Zhang Y.Z."/>
        </authorList>
    </citation>
    <scope>NUCLEOTIDE SEQUENCE [LARGE SCALE GENOMIC DNA]</scope>
    <source>
        <strain evidence="17 18">ZS6-22T</strain>
    </source>
</reference>
<evidence type="ECO:0000313" key="18">
    <source>
        <dbReference type="Proteomes" id="UP001557485"/>
    </source>
</evidence>
<dbReference type="SMART" id="SM00091">
    <property type="entry name" value="PAS"/>
    <property type="match status" value="1"/>
</dbReference>
<name>A0ABV3U5U2_9GAMM</name>
<dbReference type="SMART" id="SM00448">
    <property type="entry name" value="REC"/>
    <property type="match status" value="2"/>
</dbReference>
<feature type="domain" description="HPt" evidence="16">
    <location>
        <begin position="1148"/>
        <end position="1241"/>
    </location>
</feature>
<dbReference type="Pfam" id="PF00072">
    <property type="entry name" value="Response_reg"/>
    <property type="match status" value="1"/>
</dbReference>
<dbReference type="PROSITE" id="PS50109">
    <property type="entry name" value="HIS_KIN"/>
    <property type="match status" value="1"/>
</dbReference>
<evidence type="ECO:0000256" key="1">
    <source>
        <dbReference type="ARBA" id="ARBA00000085"/>
    </source>
</evidence>
<dbReference type="NCBIfam" id="TIGR00229">
    <property type="entry name" value="sensory_box"/>
    <property type="match status" value="1"/>
</dbReference>
<evidence type="ECO:0000259" key="15">
    <source>
        <dbReference type="PROSITE" id="PS50839"/>
    </source>
</evidence>
<comment type="catalytic activity">
    <reaction evidence="1">
        <text>ATP + protein L-histidine = ADP + protein N-phospho-L-histidine.</text>
        <dbReference type="EC" id="2.7.13.3"/>
    </reaction>
</comment>
<dbReference type="SMART" id="SM00086">
    <property type="entry name" value="PAC"/>
    <property type="match status" value="2"/>
</dbReference>
<dbReference type="Gene3D" id="3.40.50.2300">
    <property type="match status" value="2"/>
</dbReference>
<evidence type="ECO:0000313" key="17">
    <source>
        <dbReference type="EMBL" id="MEX1668831.1"/>
    </source>
</evidence>
<feature type="modified residue" description="Phosphohistidine" evidence="9">
    <location>
        <position position="1187"/>
    </location>
</feature>
<evidence type="ECO:0000256" key="3">
    <source>
        <dbReference type="ARBA" id="ARBA00012438"/>
    </source>
</evidence>
<dbReference type="PROSITE" id="PS50894">
    <property type="entry name" value="HPT"/>
    <property type="match status" value="1"/>
</dbReference>
<dbReference type="InterPro" id="IPR042240">
    <property type="entry name" value="CHASE_sf"/>
</dbReference>
<evidence type="ECO:0000256" key="9">
    <source>
        <dbReference type="PROSITE-ProRule" id="PRU00110"/>
    </source>
</evidence>
<sequence>MPRKSPKKSHLDTESSAVDQFHNRQFARFKWLQHTALIVAAVILLAGSLYIDYLNNKNYKWLFRENMQNQLNLTASKLEGLVLANLQTSKGMVSAVRANPNIDAAGFALFAAPLLDGSVQLNNITATQNLKIKFVYPLEGNKKVLNFDFKDRPDQLEDLVRARESGKVVLSGPFTLIQGGQGIIARIPVFVPQANGSELLWGSISAVIDLHQLYAAVGLYASDLPINIAIRKLSPETDSKTTPFLGNSAAFTAAARPVITAVSLPSNEAWELAGVPKHGWPLKADNAGSVRIAVGLASTGIYALFITVFRLFSRRQRHNLLLHSLFDTAPIGIALSDFRTGKFLQVNDALLNSTGYSREDFNDLNYWQITASNPEGVEQYQLRALQKTGRYGPYEREYIRKDGSKFPVQLHGVLIQDNSGQSFVWSIIEDISAQKKASDIVQRQESLMRSMGAQARVGAWEYIVKNNKLYWSQMTRKIFRADDSFIPETALIHTFASSQQDLSRFNLSVKEAISKGIPFSDELKVITATGRETWIHITGQAEFSNKTCVRLYGSVQDIDSRRKARDELIVAKEQAEGAVRAKSEFLAVMSHEIRTPMNGVLGMLNLLENTPLSQDQGHKVHIAKSSARSLLSLIDDILDFSKVDAGKLQLEAIEFDLHHALDEFAESLAHNAHEKGLQLIVDLSAIPLCFVIGDPTRLRQIITNLLANAIKFTERGAVILRASLREEIDGLILSCAIIDSGIGVADTELGKLFSPFSQMDSSTTRKYGGSGLGLSICSKLCELMGGSIQANSSLNEGSTFSFTVKLKASATLPEPAPRLKGHTIAIIDSNAEFRRSCRRQLQSWGATVIEASDDTRAIAALSAESGPLNHCDLVLLDEHLASGSTNEVAARLRQQPVFQNAAIVVLGCSYENSAEPLDEHYINARYLKPLASKNLIAALTLTSADKLLRQPISHANHNIPPAVSTSNHTAPELSGHKILLVEDNPINQEVSRCMLDELGIPVDIASDGIMALQILSNTDKKSPYSLILMDCQMPKMDGYVVSRRIRNGGAGNSYRKIPIIALTANAMSGDKEKCISAGMNDYLSKPMEAADLHEKLTLWLNNAPLERASNTAQQAPATPLIQAQTNTTSSSGPEVWVEAKALESAMGRKDTLRKLLDMFINQLDTQLSDFAQAEQYEDIAQITNIAHAIKGSAGQLHGRRLQQSAAALEHAGRQCEPQQRKALQDAFLAECQALKSCFTLYLQNQDTGLKPSNRSHPVS</sequence>
<feature type="domain" description="Response regulatory" evidence="13">
    <location>
        <begin position="977"/>
        <end position="1100"/>
    </location>
</feature>
<dbReference type="EC" id="2.7.13.3" evidence="3"/>
<dbReference type="Pfam" id="PF13426">
    <property type="entry name" value="PAS_9"/>
    <property type="match status" value="1"/>
</dbReference>
<dbReference type="InterPro" id="IPR011006">
    <property type="entry name" value="CheY-like_superfamily"/>
</dbReference>
<evidence type="ECO:0000259" key="12">
    <source>
        <dbReference type="PROSITE" id="PS50109"/>
    </source>
</evidence>
<dbReference type="SMART" id="SM00388">
    <property type="entry name" value="HisKA"/>
    <property type="match status" value="1"/>
</dbReference>
<dbReference type="Gene3D" id="1.10.287.130">
    <property type="match status" value="1"/>
</dbReference>
<dbReference type="CDD" id="cd17546">
    <property type="entry name" value="REC_hyHK_CKI1_RcsC-like"/>
    <property type="match status" value="1"/>
</dbReference>
<dbReference type="CDD" id="cd00082">
    <property type="entry name" value="HisKA"/>
    <property type="match status" value="1"/>
</dbReference>
<protein>
    <recommendedName>
        <fullName evidence="3">histidine kinase</fullName>
        <ecNumber evidence="3">2.7.13.3</ecNumber>
    </recommendedName>
</protein>
<dbReference type="SMART" id="SM00387">
    <property type="entry name" value="HATPase_c"/>
    <property type="match status" value="1"/>
</dbReference>
<evidence type="ECO:0000256" key="10">
    <source>
        <dbReference type="PROSITE-ProRule" id="PRU00169"/>
    </source>
</evidence>
<dbReference type="EMBL" id="JBFRYA010000005">
    <property type="protein sequence ID" value="MEX1668831.1"/>
    <property type="molecule type" value="Genomic_DNA"/>
</dbReference>
<evidence type="ECO:0000256" key="11">
    <source>
        <dbReference type="SAM" id="Phobius"/>
    </source>
</evidence>
<feature type="modified residue" description="4-aspartylphosphate" evidence="10">
    <location>
        <position position="1030"/>
    </location>
</feature>
<dbReference type="SUPFAM" id="SSF55785">
    <property type="entry name" value="PYP-like sensor domain (PAS domain)"/>
    <property type="match status" value="2"/>
</dbReference>
<dbReference type="CDD" id="cd16922">
    <property type="entry name" value="HATPase_EvgS-ArcB-TorS-like"/>
    <property type="match status" value="1"/>
</dbReference>
<keyword evidence="4 10" id="KW-0597">Phosphoprotein</keyword>
<dbReference type="SUPFAM" id="SSF47384">
    <property type="entry name" value="Homodimeric domain of signal transducing histidine kinase"/>
    <property type="match status" value="1"/>
</dbReference>
<feature type="domain" description="Response regulatory" evidence="13">
    <location>
        <begin position="823"/>
        <end position="943"/>
    </location>
</feature>
<dbReference type="SUPFAM" id="SSF52172">
    <property type="entry name" value="CheY-like"/>
    <property type="match status" value="2"/>
</dbReference>
<dbReference type="InterPro" id="IPR001789">
    <property type="entry name" value="Sig_transdc_resp-reg_receiver"/>
</dbReference>
<dbReference type="PROSITE" id="PS50839">
    <property type="entry name" value="CHASE"/>
    <property type="match status" value="1"/>
</dbReference>
<keyword evidence="7" id="KW-0902">Two-component regulatory system</keyword>
<proteinExistence type="predicted"/>
<evidence type="ECO:0000259" key="16">
    <source>
        <dbReference type="PROSITE" id="PS50894"/>
    </source>
</evidence>
<dbReference type="InterPro" id="IPR003661">
    <property type="entry name" value="HisK_dim/P_dom"/>
</dbReference>
<keyword evidence="6 11" id="KW-1133">Transmembrane helix</keyword>
<dbReference type="SUPFAM" id="SSF47226">
    <property type="entry name" value="Histidine-containing phosphotransfer domain, HPT domain"/>
    <property type="match status" value="1"/>
</dbReference>
<feature type="domain" description="PAC" evidence="14">
    <location>
        <begin position="392"/>
        <end position="443"/>
    </location>
</feature>
<evidence type="ECO:0000259" key="14">
    <source>
        <dbReference type="PROSITE" id="PS50113"/>
    </source>
</evidence>
<evidence type="ECO:0000256" key="6">
    <source>
        <dbReference type="ARBA" id="ARBA00022989"/>
    </source>
</evidence>
<evidence type="ECO:0000256" key="2">
    <source>
        <dbReference type="ARBA" id="ARBA00004370"/>
    </source>
</evidence>
<dbReference type="Gene3D" id="1.20.120.160">
    <property type="entry name" value="HPT domain"/>
    <property type="match status" value="1"/>
</dbReference>
<comment type="subcellular location">
    <subcellularLocation>
        <location evidence="2">Membrane</location>
    </subcellularLocation>
</comment>
<dbReference type="InterPro" id="IPR036890">
    <property type="entry name" value="HATPase_C_sf"/>
</dbReference>
<dbReference type="InterPro" id="IPR006189">
    <property type="entry name" value="CHASE_dom"/>
</dbReference>
<dbReference type="InterPro" id="IPR001610">
    <property type="entry name" value="PAC"/>
</dbReference>
<dbReference type="InterPro" id="IPR004358">
    <property type="entry name" value="Sig_transdc_His_kin-like_C"/>
</dbReference>
<dbReference type="PROSITE" id="PS50113">
    <property type="entry name" value="PAC"/>
    <property type="match status" value="1"/>
</dbReference>
<feature type="transmembrane region" description="Helical" evidence="11">
    <location>
        <begin position="31"/>
        <end position="51"/>
    </location>
</feature>
<evidence type="ECO:0000256" key="5">
    <source>
        <dbReference type="ARBA" id="ARBA00022692"/>
    </source>
</evidence>
<gene>
    <name evidence="17" type="ORF">AB4876_07900</name>
</gene>
<evidence type="ECO:0000256" key="4">
    <source>
        <dbReference type="ARBA" id="ARBA00022553"/>
    </source>
</evidence>
<evidence type="ECO:0000259" key="13">
    <source>
        <dbReference type="PROSITE" id="PS50110"/>
    </source>
</evidence>
<feature type="domain" description="Histidine kinase" evidence="12">
    <location>
        <begin position="588"/>
        <end position="808"/>
    </location>
</feature>
<dbReference type="Pfam" id="PF01627">
    <property type="entry name" value="Hpt"/>
    <property type="match status" value="1"/>
</dbReference>
<evidence type="ECO:0000256" key="7">
    <source>
        <dbReference type="ARBA" id="ARBA00023012"/>
    </source>
</evidence>
<dbReference type="Pfam" id="PF03924">
    <property type="entry name" value="CHASE"/>
    <property type="match status" value="1"/>
</dbReference>
<dbReference type="InterPro" id="IPR000700">
    <property type="entry name" value="PAS-assoc_C"/>
</dbReference>
<dbReference type="CDD" id="cd00130">
    <property type="entry name" value="PAS"/>
    <property type="match status" value="1"/>
</dbReference>
<dbReference type="Pfam" id="PF00512">
    <property type="entry name" value="HisKA"/>
    <property type="match status" value="1"/>
</dbReference>
<keyword evidence="8 11" id="KW-0472">Membrane</keyword>
<dbReference type="InterPro" id="IPR000014">
    <property type="entry name" value="PAS"/>
</dbReference>
<feature type="domain" description="CHASE" evidence="15">
    <location>
        <begin position="132"/>
        <end position="217"/>
    </location>
</feature>
<organism evidence="17 18">
    <name type="scientific">Zhongshania guokunii</name>
    <dbReference type="NCBI Taxonomy" id="641783"/>
    <lineage>
        <taxon>Bacteria</taxon>
        <taxon>Pseudomonadati</taxon>
        <taxon>Pseudomonadota</taxon>
        <taxon>Gammaproteobacteria</taxon>
        <taxon>Cellvibrionales</taxon>
        <taxon>Spongiibacteraceae</taxon>
        <taxon>Zhongshania</taxon>
    </lineage>
</organism>
<dbReference type="InterPro" id="IPR008207">
    <property type="entry name" value="Sig_transdc_His_kin_Hpt_dom"/>
</dbReference>
<dbReference type="InterPro" id="IPR036641">
    <property type="entry name" value="HPT_dom_sf"/>
</dbReference>
<dbReference type="InterPro" id="IPR035965">
    <property type="entry name" value="PAS-like_dom_sf"/>
</dbReference>
<dbReference type="SMART" id="SM01079">
    <property type="entry name" value="CHASE"/>
    <property type="match status" value="1"/>
</dbReference>
<accession>A0ABV3U5U2</accession>
<keyword evidence="5 11" id="KW-0812">Transmembrane</keyword>
<dbReference type="Gene3D" id="3.30.450.350">
    <property type="entry name" value="CHASE domain"/>
    <property type="match status" value="1"/>
</dbReference>
<dbReference type="Proteomes" id="UP001557485">
    <property type="component" value="Unassembled WGS sequence"/>
</dbReference>
<dbReference type="PRINTS" id="PR00344">
    <property type="entry name" value="BCTRLSENSOR"/>
</dbReference>
<feature type="transmembrane region" description="Helical" evidence="11">
    <location>
        <begin position="292"/>
        <end position="312"/>
    </location>
</feature>
<feature type="modified residue" description="4-aspartylphosphate" evidence="10">
    <location>
        <position position="877"/>
    </location>
</feature>
<dbReference type="PANTHER" id="PTHR45339">
    <property type="entry name" value="HYBRID SIGNAL TRANSDUCTION HISTIDINE KINASE J"/>
    <property type="match status" value="1"/>
</dbReference>
<dbReference type="InterPro" id="IPR036097">
    <property type="entry name" value="HisK_dim/P_sf"/>
</dbReference>
<dbReference type="Gene3D" id="3.30.565.10">
    <property type="entry name" value="Histidine kinase-like ATPase, C-terminal domain"/>
    <property type="match status" value="1"/>
</dbReference>
<evidence type="ECO:0000256" key="8">
    <source>
        <dbReference type="ARBA" id="ARBA00023136"/>
    </source>
</evidence>
<dbReference type="InterPro" id="IPR003594">
    <property type="entry name" value="HATPase_dom"/>
</dbReference>
<dbReference type="SUPFAM" id="SSF55874">
    <property type="entry name" value="ATPase domain of HSP90 chaperone/DNA topoisomerase II/histidine kinase"/>
    <property type="match status" value="1"/>
</dbReference>
<dbReference type="InterPro" id="IPR005467">
    <property type="entry name" value="His_kinase_dom"/>
</dbReference>
<dbReference type="PANTHER" id="PTHR45339:SF5">
    <property type="entry name" value="HISTIDINE KINASE"/>
    <property type="match status" value="1"/>
</dbReference>
<comment type="caution">
    <text evidence="17">The sequence shown here is derived from an EMBL/GenBank/DDBJ whole genome shotgun (WGS) entry which is preliminary data.</text>
</comment>
<dbReference type="Gene3D" id="3.30.450.20">
    <property type="entry name" value="PAS domain"/>
    <property type="match status" value="2"/>
</dbReference>